<dbReference type="EMBL" id="GECZ01009719">
    <property type="protein sequence ID" value="JAS60050.1"/>
    <property type="molecule type" value="Transcribed_RNA"/>
</dbReference>
<name>A0A1B6GC96_9HEMI</name>
<gene>
    <name evidence="2" type="ORF">g.22609</name>
</gene>
<reference evidence="2" key="1">
    <citation type="submission" date="2015-11" db="EMBL/GenBank/DDBJ databases">
        <title>De novo transcriptome assembly of four potential Pierce s Disease insect vectors from Arizona vineyards.</title>
        <authorList>
            <person name="Tassone E.E."/>
        </authorList>
    </citation>
    <scope>NUCLEOTIDE SEQUENCE</scope>
</reference>
<evidence type="ECO:0000313" key="2">
    <source>
        <dbReference type="EMBL" id="JAS60050.1"/>
    </source>
</evidence>
<feature type="chain" id="PRO_5008583433" evidence="1">
    <location>
        <begin position="19"/>
        <end position="285"/>
    </location>
</feature>
<organism evidence="2">
    <name type="scientific">Cuerna arida</name>
    <dbReference type="NCBI Taxonomy" id="1464854"/>
    <lineage>
        <taxon>Eukaryota</taxon>
        <taxon>Metazoa</taxon>
        <taxon>Ecdysozoa</taxon>
        <taxon>Arthropoda</taxon>
        <taxon>Hexapoda</taxon>
        <taxon>Insecta</taxon>
        <taxon>Pterygota</taxon>
        <taxon>Neoptera</taxon>
        <taxon>Paraneoptera</taxon>
        <taxon>Hemiptera</taxon>
        <taxon>Auchenorrhyncha</taxon>
        <taxon>Membracoidea</taxon>
        <taxon>Cicadellidae</taxon>
        <taxon>Cicadellinae</taxon>
        <taxon>Proconiini</taxon>
        <taxon>Cuerna</taxon>
    </lineage>
</organism>
<keyword evidence="1" id="KW-0732">Signal</keyword>
<protein>
    <submittedName>
        <fullName evidence="2">Uncharacterized protein</fullName>
    </submittedName>
</protein>
<feature type="non-terminal residue" evidence="2">
    <location>
        <position position="285"/>
    </location>
</feature>
<accession>A0A1B6GC96</accession>
<sequence length="285" mass="31889">MYLLVTLLFGNVFISTHAISDADYYKDGHASTESDGDTMSLVRNFLAKHRGSRFRTSHWATKHEAQRPYFIPSIDVSSTAGRRYHTFSPEPMNQMNIPYFMDNYGSSNLAVGTRNLGGKRTINGTKTETKKQSSISLKPETPAITLVNSTLLGGQGLKNLESKRKNIPNDTVDSTGKQPNKNKFDINDVKKMLSDYEIQARSGLQLSNNGQSNIKVMLDKLKSKHNLTAGNKTMKIKDMKITNEQTELPNKLNKKLKEDSSLTFTAAEKPNNIPRIFQNTSITIP</sequence>
<dbReference type="AlphaFoldDB" id="A0A1B6GC96"/>
<evidence type="ECO:0000256" key="1">
    <source>
        <dbReference type="SAM" id="SignalP"/>
    </source>
</evidence>
<feature type="signal peptide" evidence="1">
    <location>
        <begin position="1"/>
        <end position="18"/>
    </location>
</feature>
<proteinExistence type="predicted"/>